<evidence type="ECO:0000313" key="2">
    <source>
        <dbReference type="EMBL" id="PWV77588.1"/>
    </source>
</evidence>
<dbReference type="RefSeq" id="WP_110037068.1">
    <property type="nucleotide sequence ID" value="NZ_QGTL01000003.1"/>
</dbReference>
<evidence type="ECO:0000313" key="3">
    <source>
        <dbReference type="Proteomes" id="UP000246410"/>
    </source>
</evidence>
<keyword evidence="3" id="KW-1185">Reference proteome</keyword>
<dbReference type="Proteomes" id="UP000246410">
    <property type="component" value="Unassembled WGS sequence"/>
</dbReference>
<protein>
    <submittedName>
        <fullName evidence="2">Uncharacterized protein</fullName>
    </submittedName>
</protein>
<dbReference type="AlphaFoldDB" id="A0A317NUV2"/>
<sequence length="251" mass="25815">MGSDASSPEVDARAGAIADLRRRMAAVQGRRETATRHMPGDQPLRRDLLPVPGPLADLLPDGGLPKGAVVAYSGAHSLLSGLLAAVTGDGGYAAVVGLPRLGLLAAAEMGAQLSRLAVIADPGPDPAEVAAVLLDGLDLVVLGLSGRAVPPARCRVLAARARNRGATLVVAGGAWTEPALRLDTRVTGYDGLGPGRGRLRSVCLDVRVSAKAGPPRHGRIDLCAAAGRTEWLAREPVSRPAEVRELREAVS</sequence>
<organism evidence="2 3">
    <name type="scientific">Nocardia neocaledoniensis</name>
    <dbReference type="NCBI Taxonomy" id="236511"/>
    <lineage>
        <taxon>Bacteria</taxon>
        <taxon>Bacillati</taxon>
        <taxon>Actinomycetota</taxon>
        <taxon>Actinomycetes</taxon>
        <taxon>Mycobacteriales</taxon>
        <taxon>Nocardiaceae</taxon>
        <taxon>Nocardia</taxon>
    </lineage>
</organism>
<evidence type="ECO:0000256" key="1">
    <source>
        <dbReference type="SAM" id="MobiDB-lite"/>
    </source>
</evidence>
<gene>
    <name evidence="2" type="ORF">DFR69_103187</name>
</gene>
<feature type="region of interest" description="Disordered" evidence="1">
    <location>
        <begin position="28"/>
        <end position="47"/>
    </location>
</feature>
<comment type="caution">
    <text evidence="2">The sequence shown here is derived from an EMBL/GenBank/DDBJ whole genome shotgun (WGS) entry which is preliminary data.</text>
</comment>
<accession>A0A317NUV2</accession>
<reference evidence="2 3" key="1">
    <citation type="submission" date="2018-05" db="EMBL/GenBank/DDBJ databases">
        <title>Genomic Encyclopedia of Type Strains, Phase IV (KMG-IV): sequencing the most valuable type-strain genomes for metagenomic binning, comparative biology and taxonomic classification.</title>
        <authorList>
            <person name="Goeker M."/>
        </authorList>
    </citation>
    <scope>NUCLEOTIDE SEQUENCE [LARGE SCALE GENOMIC DNA]</scope>
    <source>
        <strain evidence="2 3">DSM 44717</strain>
    </source>
</reference>
<dbReference type="EMBL" id="QGTL01000003">
    <property type="protein sequence ID" value="PWV77588.1"/>
    <property type="molecule type" value="Genomic_DNA"/>
</dbReference>
<name>A0A317NUV2_9NOCA</name>
<proteinExistence type="predicted"/>
<feature type="compositionally biased region" description="Basic and acidic residues" evidence="1">
    <location>
        <begin position="29"/>
        <end position="47"/>
    </location>
</feature>